<dbReference type="EMBL" id="MU277187">
    <property type="protein sequence ID" value="KAI0068558.1"/>
    <property type="molecule type" value="Genomic_DNA"/>
</dbReference>
<accession>A0ACB8TJH8</accession>
<comment type="caution">
    <text evidence="1">The sequence shown here is derived from an EMBL/GenBank/DDBJ whole genome shotgun (WGS) entry which is preliminary data.</text>
</comment>
<proteinExistence type="predicted"/>
<gene>
    <name evidence="1" type="ORF">BV25DRAFT_1792048</name>
</gene>
<evidence type="ECO:0000313" key="1">
    <source>
        <dbReference type="EMBL" id="KAI0068558.1"/>
    </source>
</evidence>
<dbReference type="Proteomes" id="UP000814140">
    <property type="component" value="Unassembled WGS sequence"/>
</dbReference>
<sequence length="1977" mass="221676">MDVDSGDDTWRDGVRVCMQTLTLPEMNVWMQENSDLNAEEFAVRALEYIETHFPRILTDTATEHRLSIGKALKELPCLLFHPGSTTCTRLKGPNVFLAKTYMTVVMRLLEGEESEVAPAVHKIGYDALGCALRHQSNDCGTKGLDPISDFLRRSMSHSDRGVRLSAGRALVEIIRLYNSIGPTAYTSVEPIFDTFYHLLEGKKDSVKETVLITVGQVGRATDADILGVAISCLVKQLANPNPLFKGIAFVQLTSLVKHFKKPPYSLIYPYMGQISPFLVSKWSSQPALLLEFCRFLSVVPADFIEATLQHTLPQLYGACELVVLDQISEDLGTKASYLFLKHANYILPHLFMLQGPGQTNQALTFVLKLLNESTDGGVIDVQAVVRSQTVQLLGTLVNTLGDVDEGKVLAATQALHKVEAILSIPPKGRQRQPSEVLPSFLKSHMLGIISHMIDLLHDVQGKKSAASKQQTLRGLGAMTSIIGPAISGVAPQIMATFQIMVGHADLAETALDSWLIFTKTLIPSEIGPHAGPTSASILANWPTLSYRGREVAHEILRYLVLDIGKTLDTHLDEIVDLGSVPALAEVHAMLCTLRAHWKEGDKLRKILDRALNDSTVVAFQALRELKTLLAEQRSFFHDLASGDIFSPIIGRILVALFSAAARDGDGTEEMRILAFECIGSLGAVDPDRFDFNMGDPRMIVLKNFTDDEESTTFALHLISDVLVSAFRSTSDIRHQTNLSYAMQELLKFCGFGPGLVSHTTTSSIPLRVRNRWARLPKHVLELATPLLEGKYTTKEKELPEIEHPVYPRMSTYREWIQLWTSHLIDLVPGPSAKAIFKVFGAAVRNKDVTVAHNIVPHLVLTVLVSGNEEDADNIRAELLAVLQDQVDLENGTPSDKKLLSAQAVFMLMDHLNKWVRLVRQEIGNKKTEGRRVRGNPIEGSLEEQLLRVDSILSSIDQDLMAKAAFQCKAYARSLMSYERQIVSLRERKAKTVEIQHCYERLHEIYANIDEPDGMEGVSTLILSPTLEHQIRQHESTGRWTSAQSCWELRLQQSPNNLEYHIGLLRCLRNLGHYDTLRTHVMGVLTRNPTWKSALSSFQVESAWMIGDWNDVQSLVGESNAQTPSMVIARLLIAIRDDDATAIKSSLSQARLVLGNPISASGAREYRHSYDAVLDLHIVHEVEMIHDFATSLPLTGPNSSRQRLEILATLSRNLSARLELTLPSFRIREPVLSMRRTAFGLSSNRFLPLSGEIGRSWLASAKIARKAGHWQTAYSAMLQAQQSRTAFSFVQSAKLIKATGEPLRALQELENSIHVTKLQEDNSDVIDLTGEDDETKEMKAKAEVLRSRWMNESDRFEMSDVQKSFLRAAEIWPKWESGWFYYGKFQDDCYKNLSDSDKRSRGTRMHLQTVRCFTKAIKYGSKFVYQTVPRLLTIWLDMGQDSGLAQTETFAKINSEVSRAIKGVPAYKWYTAFPQIASRVGHKNAEVYAVLSKLITMVIQEYPQQSLWLFVSVVKSTKKIRESRGRAILDQLKVWTSSSKNDCARLINECSAMVNELLALCDYPIKDESKRTLHMKKDFPGLARLTPSSLIIPLQGSLTAMLPPTSSASDSHHQPFPHDLPTFAKFLDEIDVMRSLARPRKLTIIGSDRETYMFLGKPKDDLRKDARLMDFNAIINKLLKANSDSRRRQLHIITYGVVTLNEECGFIQWVPNTLPIRPVLLKSYDARGIKSWSGEMTATFAKIKEATDKDAGKMFVDEILPLFPPVFHEWFLETFPEPSAWLASRLAYSRTSAVMCMVGFILGLGDRHCENILLDENTGAAVHVDFNCLFDKGKTLETPERVPFRLTQNMIDGMGVTGVEGVFRIACENTMQLLRDNKDMLMTVLDAFVHDPLVEWEDEKRKLEREAARRANKSTVNLENLAKNALNPIGKKLKGIYSTSRERPEKEISTSNLVQMLIQEATNDANLGKMYPGWAPWH</sequence>
<reference evidence="1" key="2">
    <citation type="journal article" date="2022" name="New Phytol.">
        <title>Evolutionary transition to the ectomycorrhizal habit in the genomes of a hyperdiverse lineage of mushroom-forming fungi.</title>
        <authorList>
            <person name="Looney B."/>
            <person name="Miyauchi S."/>
            <person name="Morin E."/>
            <person name="Drula E."/>
            <person name="Courty P.E."/>
            <person name="Kohler A."/>
            <person name="Kuo A."/>
            <person name="LaButti K."/>
            <person name="Pangilinan J."/>
            <person name="Lipzen A."/>
            <person name="Riley R."/>
            <person name="Andreopoulos W."/>
            <person name="He G."/>
            <person name="Johnson J."/>
            <person name="Nolan M."/>
            <person name="Tritt A."/>
            <person name="Barry K.W."/>
            <person name="Grigoriev I.V."/>
            <person name="Nagy L.G."/>
            <person name="Hibbett D."/>
            <person name="Henrissat B."/>
            <person name="Matheny P.B."/>
            <person name="Labbe J."/>
            <person name="Martin F.M."/>
        </authorList>
    </citation>
    <scope>NUCLEOTIDE SEQUENCE</scope>
    <source>
        <strain evidence="1">HHB10654</strain>
    </source>
</reference>
<name>A0ACB8TJH8_9AGAM</name>
<reference evidence="1" key="1">
    <citation type="submission" date="2021-03" db="EMBL/GenBank/DDBJ databases">
        <authorList>
            <consortium name="DOE Joint Genome Institute"/>
            <person name="Ahrendt S."/>
            <person name="Looney B.P."/>
            <person name="Miyauchi S."/>
            <person name="Morin E."/>
            <person name="Drula E."/>
            <person name="Courty P.E."/>
            <person name="Chicoki N."/>
            <person name="Fauchery L."/>
            <person name="Kohler A."/>
            <person name="Kuo A."/>
            <person name="Labutti K."/>
            <person name="Pangilinan J."/>
            <person name="Lipzen A."/>
            <person name="Riley R."/>
            <person name="Andreopoulos W."/>
            <person name="He G."/>
            <person name="Johnson J."/>
            <person name="Barry K.W."/>
            <person name="Grigoriev I.V."/>
            <person name="Nagy L."/>
            <person name="Hibbett D."/>
            <person name="Henrissat B."/>
            <person name="Matheny P.B."/>
            <person name="Labbe J."/>
            <person name="Martin F."/>
        </authorList>
    </citation>
    <scope>NUCLEOTIDE SEQUENCE</scope>
    <source>
        <strain evidence="1">HHB10654</strain>
    </source>
</reference>
<keyword evidence="2" id="KW-1185">Reference proteome</keyword>
<protein>
    <submittedName>
        <fullName evidence="1">Uncharacterized protein</fullName>
    </submittedName>
</protein>
<organism evidence="1 2">
    <name type="scientific">Artomyces pyxidatus</name>
    <dbReference type="NCBI Taxonomy" id="48021"/>
    <lineage>
        <taxon>Eukaryota</taxon>
        <taxon>Fungi</taxon>
        <taxon>Dikarya</taxon>
        <taxon>Basidiomycota</taxon>
        <taxon>Agaricomycotina</taxon>
        <taxon>Agaricomycetes</taxon>
        <taxon>Russulales</taxon>
        <taxon>Auriscalpiaceae</taxon>
        <taxon>Artomyces</taxon>
    </lineage>
</organism>
<evidence type="ECO:0000313" key="2">
    <source>
        <dbReference type="Proteomes" id="UP000814140"/>
    </source>
</evidence>